<dbReference type="PRINTS" id="PR00463">
    <property type="entry name" value="EP450I"/>
</dbReference>
<dbReference type="InterPro" id="IPR002401">
    <property type="entry name" value="Cyt_P450_E_grp-I"/>
</dbReference>
<name>A0ABP6T049_9ACTN</name>
<sequence>MVTSVEMPTGRTRSGTSVRIGPVIEQRERRRATTRNGLSLPPGPGFSLDRLAGFRREQLPWMMRATARRWPGVAYLGVLGRHLYLVSDPELVRQVLVTDGRKVDKGEALRAANIVLGEGLITARRQLHLPRRRLVNPAFAHARMAGYSTGMVDAARAADARWRDGEHVDLAREMSRLTLDIIGRTVLGSDLDAQWQHVGKELTLALRGWEAMMVPGGAWYLKLPLEAPQRFWAAADNLHAVVRRILAVDTGGESVVDEMRRARDNGAALDDAALHDETMNLLLAGHETTALALTWAFWLLSKHPGEAAALRESLADALGDRDAGYGDLRELHRAYAVVAETLRLFPPAWILEREAEQDLTLGEWVAPAGSTVLASQFVLHRDPRFWPEPDAFRPERWLDADGRFSEENPGVPRGVWYPFGAGTRICIGESFAWTEAVLALAVLARRWEIQVDPGHRMALHAAITLRPARGLPGVLRLSD</sequence>
<dbReference type="Proteomes" id="UP001501676">
    <property type="component" value="Unassembled WGS sequence"/>
</dbReference>
<comment type="cofactor">
    <cofactor evidence="1">
        <name>heme</name>
        <dbReference type="ChEBI" id="CHEBI:30413"/>
    </cofactor>
</comment>
<keyword evidence="3" id="KW-0349">Heme</keyword>
<evidence type="ECO:0000313" key="4">
    <source>
        <dbReference type="EMBL" id="GAA3389803.1"/>
    </source>
</evidence>
<dbReference type="InterPro" id="IPR036396">
    <property type="entry name" value="Cyt_P450_sf"/>
</dbReference>
<dbReference type="Gene3D" id="1.10.630.10">
    <property type="entry name" value="Cytochrome P450"/>
    <property type="match status" value="1"/>
</dbReference>
<evidence type="ECO:0000256" key="1">
    <source>
        <dbReference type="ARBA" id="ARBA00001971"/>
    </source>
</evidence>
<dbReference type="InterPro" id="IPR050121">
    <property type="entry name" value="Cytochrome_P450_monoxygenase"/>
</dbReference>
<dbReference type="PRINTS" id="PR00385">
    <property type="entry name" value="P450"/>
</dbReference>
<proteinExistence type="inferred from homology"/>
<dbReference type="PANTHER" id="PTHR24305:SF166">
    <property type="entry name" value="CYTOCHROME P450 12A4, MITOCHONDRIAL-RELATED"/>
    <property type="match status" value="1"/>
</dbReference>
<keyword evidence="5" id="KW-1185">Reference proteome</keyword>
<accession>A0ABP6T049</accession>
<keyword evidence="3" id="KW-0479">Metal-binding</keyword>
<protein>
    <submittedName>
        <fullName evidence="4">Cytochrome P450</fullName>
    </submittedName>
</protein>
<dbReference type="SUPFAM" id="SSF48264">
    <property type="entry name" value="Cytochrome P450"/>
    <property type="match status" value="1"/>
</dbReference>
<keyword evidence="3" id="KW-0408">Iron</keyword>
<keyword evidence="3" id="KW-0560">Oxidoreductase</keyword>
<organism evidence="4 5">
    <name type="scientific">Cryptosporangium minutisporangium</name>
    <dbReference type="NCBI Taxonomy" id="113569"/>
    <lineage>
        <taxon>Bacteria</taxon>
        <taxon>Bacillati</taxon>
        <taxon>Actinomycetota</taxon>
        <taxon>Actinomycetes</taxon>
        <taxon>Cryptosporangiales</taxon>
        <taxon>Cryptosporangiaceae</taxon>
        <taxon>Cryptosporangium</taxon>
    </lineage>
</organism>
<dbReference type="PROSITE" id="PS00086">
    <property type="entry name" value="CYTOCHROME_P450"/>
    <property type="match status" value="1"/>
</dbReference>
<reference evidence="5" key="1">
    <citation type="journal article" date="2019" name="Int. J. Syst. Evol. Microbiol.">
        <title>The Global Catalogue of Microorganisms (GCM) 10K type strain sequencing project: providing services to taxonomists for standard genome sequencing and annotation.</title>
        <authorList>
            <consortium name="The Broad Institute Genomics Platform"/>
            <consortium name="The Broad Institute Genome Sequencing Center for Infectious Disease"/>
            <person name="Wu L."/>
            <person name="Ma J."/>
        </authorList>
    </citation>
    <scope>NUCLEOTIDE SEQUENCE [LARGE SCALE GENOMIC DNA]</scope>
    <source>
        <strain evidence="5">JCM 9458</strain>
    </source>
</reference>
<dbReference type="Pfam" id="PF00067">
    <property type="entry name" value="p450"/>
    <property type="match status" value="1"/>
</dbReference>
<dbReference type="EMBL" id="BAAAYN010000026">
    <property type="protein sequence ID" value="GAA3389803.1"/>
    <property type="molecule type" value="Genomic_DNA"/>
</dbReference>
<dbReference type="InterPro" id="IPR017972">
    <property type="entry name" value="Cyt_P450_CS"/>
</dbReference>
<evidence type="ECO:0000256" key="2">
    <source>
        <dbReference type="ARBA" id="ARBA00010617"/>
    </source>
</evidence>
<keyword evidence="3" id="KW-0503">Monooxygenase</keyword>
<evidence type="ECO:0000313" key="5">
    <source>
        <dbReference type="Proteomes" id="UP001501676"/>
    </source>
</evidence>
<comment type="similarity">
    <text evidence="2 3">Belongs to the cytochrome P450 family.</text>
</comment>
<dbReference type="InterPro" id="IPR001128">
    <property type="entry name" value="Cyt_P450"/>
</dbReference>
<comment type="caution">
    <text evidence="4">The sequence shown here is derived from an EMBL/GenBank/DDBJ whole genome shotgun (WGS) entry which is preliminary data.</text>
</comment>
<dbReference type="PANTHER" id="PTHR24305">
    <property type="entry name" value="CYTOCHROME P450"/>
    <property type="match status" value="1"/>
</dbReference>
<evidence type="ECO:0000256" key="3">
    <source>
        <dbReference type="RuleBase" id="RU000461"/>
    </source>
</evidence>
<gene>
    <name evidence="4" type="ORF">GCM10020369_41330</name>
</gene>